<dbReference type="EMBL" id="JANKHO010001740">
    <property type="protein sequence ID" value="KAJ3499481.1"/>
    <property type="molecule type" value="Genomic_DNA"/>
</dbReference>
<gene>
    <name evidence="1" type="ORF">NLJ89_g10099</name>
</gene>
<dbReference type="Proteomes" id="UP001148786">
    <property type="component" value="Unassembled WGS sequence"/>
</dbReference>
<name>A0A9W8JRZ1_9AGAR</name>
<sequence>MPRHRSMAMNAEEEDEFVAPLPFWQKIINAPEELWKGSLQQPPGLTAWYPDPPDASDWDANAPTDSNVLSYPSTYGNRPGPGHTAFASNQWCADSRSSRARNPSDDTFLTYPTNNVMDNLHGSAVHGDRTFYYELPSTAAGIASEHRSLQYIPKTQAGIPGGIVRQYQQSEYASSHRYYLVTPQPTLEQALSAMRLESPPPSVLLLVDRFGRTKALHTDPIFPFSG</sequence>
<organism evidence="1 2">
    <name type="scientific">Agrocybe chaxingu</name>
    <dbReference type="NCBI Taxonomy" id="84603"/>
    <lineage>
        <taxon>Eukaryota</taxon>
        <taxon>Fungi</taxon>
        <taxon>Dikarya</taxon>
        <taxon>Basidiomycota</taxon>
        <taxon>Agaricomycotina</taxon>
        <taxon>Agaricomycetes</taxon>
        <taxon>Agaricomycetidae</taxon>
        <taxon>Agaricales</taxon>
        <taxon>Agaricineae</taxon>
        <taxon>Strophariaceae</taxon>
        <taxon>Agrocybe</taxon>
    </lineage>
</organism>
<evidence type="ECO:0000313" key="1">
    <source>
        <dbReference type="EMBL" id="KAJ3499481.1"/>
    </source>
</evidence>
<dbReference type="AlphaFoldDB" id="A0A9W8JRZ1"/>
<evidence type="ECO:0000313" key="2">
    <source>
        <dbReference type="Proteomes" id="UP001148786"/>
    </source>
</evidence>
<proteinExistence type="predicted"/>
<comment type="caution">
    <text evidence="1">The sequence shown here is derived from an EMBL/GenBank/DDBJ whole genome shotgun (WGS) entry which is preliminary data.</text>
</comment>
<protein>
    <submittedName>
        <fullName evidence="1">Uncharacterized protein</fullName>
    </submittedName>
</protein>
<reference evidence="1" key="1">
    <citation type="submission" date="2022-07" db="EMBL/GenBank/DDBJ databases">
        <title>Genome Sequence of Agrocybe chaxingu.</title>
        <authorList>
            <person name="Buettner E."/>
        </authorList>
    </citation>
    <scope>NUCLEOTIDE SEQUENCE</scope>
    <source>
        <strain evidence="1">MP-N11</strain>
    </source>
</reference>
<accession>A0A9W8JRZ1</accession>
<keyword evidence="2" id="KW-1185">Reference proteome</keyword>